<evidence type="ECO:0000256" key="4">
    <source>
        <dbReference type="PIRNR" id="PIRNR000124"/>
    </source>
</evidence>
<dbReference type="Pfam" id="PF03721">
    <property type="entry name" value="UDPG_MGDP_dh_N"/>
    <property type="match status" value="1"/>
</dbReference>
<dbReference type="NCBIfam" id="TIGR03026">
    <property type="entry name" value="NDP-sugDHase"/>
    <property type="match status" value="1"/>
</dbReference>
<dbReference type="Pfam" id="PF03720">
    <property type="entry name" value="UDPG_MGDP_dh_C"/>
    <property type="match status" value="1"/>
</dbReference>
<dbReference type="SMART" id="SM00984">
    <property type="entry name" value="UDPG_MGDP_dh_C"/>
    <property type="match status" value="1"/>
</dbReference>
<evidence type="ECO:0000259" key="5">
    <source>
        <dbReference type="SMART" id="SM00984"/>
    </source>
</evidence>
<evidence type="ECO:0000256" key="2">
    <source>
        <dbReference type="ARBA" id="ARBA00023002"/>
    </source>
</evidence>
<dbReference type="PIRSF" id="PIRSF000124">
    <property type="entry name" value="UDPglc_GDPman_dh"/>
    <property type="match status" value="1"/>
</dbReference>
<dbReference type="InterPro" id="IPR008927">
    <property type="entry name" value="6-PGluconate_DH-like_C_sf"/>
</dbReference>
<dbReference type="SUPFAM" id="SSF51735">
    <property type="entry name" value="NAD(P)-binding Rossmann-fold domains"/>
    <property type="match status" value="1"/>
</dbReference>
<evidence type="ECO:0000313" key="7">
    <source>
        <dbReference type="Proteomes" id="UP000430272"/>
    </source>
</evidence>
<feature type="domain" description="UDP-glucose/GDP-mannose dehydrogenase C-terminal" evidence="5">
    <location>
        <begin position="319"/>
        <end position="418"/>
    </location>
</feature>
<sequence length="430" mass="47376">MKNESERIAVIGLGYVGLPVAVALAEKYRDVLGYDVSERRVESLRAKHDWTGEIENERLASSSLQVTADPTELAGCTFFIVTVPTPIDDANEPDLTPVEQACRSIAPYLSAGATVVFESTVYPGVTDSVCAPLLEEHSGLVRGRDFFLGYSPERINPGDKEHRLDNIPKIIAAEDEATLSRLRAVYGAIVNAGLHEAPSIKVAEAAKVIENTQRDLNIALMNELALVLDRMDIRTRDVLEAAGTKWNFLRFSPGLVGGHCIGVDPYYLTHASEKVGYNPEVILAGRRVNNSMGAFIAHKTLSMIEDGKNALSRPQPRVGILGLTFKENVPDLRNSRVPDVIEFLKKAGAEVLVHDPRANPDEAQHEYGVELQSAASLEDLDALVFAVAHDEFGEWIEDLSQRLRPDGVVIDVRSFVQRDRLPSDIRYWSL</sequence>
<evidence type="ECO:0000313" key="6">
    <source>
        <dbReference type="EMBL" id="MXO54665.1"/>
    </source>
</evidence>
<name>A0A844Y971_9SPHN</name>
<comment type="caution">
    <text evidence="6">The sequence shown here is derived from an EMBL/GenBank/DDBJ whole genome shotgun (WGS) entry which is preliminary data.</text>
</comment>
<dbReference type="PANTHER" id="PTHR43491:SF2">
    <property type="entry name" value="UDP-N-ACETYL-D-MANNOSAMINE DEHYDROGENASE"/>
    <property type="match status" value="1"/>
</dbReference>
<dbReference type="GO" id="GO:0051287">
    <property type="term" value="F:NAD binding"/>
    <property type="evidence" value="ECO:0007669"/>
    <property type="project" value="InterPro"/>
</dbReference>
<gene>
    <name evidence="6" type="ORF">GRI47_11705</name>
</gene>
<proteinExistence type="inferred from homology"/>
<dbReference type="GO" id="GO:0016616">
    <property type="term" value="F:oxidoreductase activity, acting on the CH-OH group of donors, NAD or NADP as acceptor"/>
    <property type="evidence" value="ECO:0007669"/>
    <property type="project" value="InterPro"/>
</dbReference>
<evidence type="ECO:0000256" key="3">
    <source>
        <dbReference type="ARBA" id="ARBA00023027"/>
    </source>
</evidence>
<keyword evidence="2" id="KW-0560">Oxidoreductase</keyword>
<dbReference type="PIRSF" id="PIRSF500136">
    <property type="entry name" value="UDP_ManNAc_DH"/>
    <property type="match status" value="1"/>
</dbReference>
<dbReference type="SUPFAM" id="SSF52413">
    <property type="entry name" value="UDP-glucose/GDP-mannose dehydrogenase C-terminal domain"/>
    <property type="match status" value="1"/>
</dbReference>
<dbReference type="Gene3D" id="3.40.50.720">
    <property type="entry name" value="NAD(P)-binding Rossmann-like Domain"/>
    <property type="match status" value="2"/>
</dbReference>
<dbReference type="GO" id="GO:0016628">
    <property type="term" value="F:oxidoreductase activity, acting on the CH-CH group of donors, NAD or NADP as acceptor"/>
    <property type="evidence" value="ECO:0007669"/>
    <property type="project" value="InterPro"/>
</dbReference>
<keyword evidence="7" id="KW-1185">Reference proteome</keyword>
<dbReference type="InterPro" id="IPR017476">
    <property type="entry name" value="UDP-Glc/GDP-Man"/>
</dbReference>
<dbReference type="OrthoDB" id="9803238at2"/>
<dbReference type="RefSeq" id="WP_160661562.1">
    <property type="nucleotide sequence ID" value="NZ_BAABDV010000001.1"/>
</dbReference>
<comment type="similarity">
    <text evidence="1 4">Belongs to the UDP-glucose/GDP-mannose dehydrogenase family.</text>
</comment>
<reference evidence="6 7" key="1">
    <citation type="submission" date="2019-12" db="EMBL/GenBank/DDBJ databases">
        <title>Genomic-based taxomic classification of the family Erythrobacteraceae.</title>
        <authorList>
            <person name="Xu L."/>
        </authorList>
    </citation>
    <scope>NUCLEOTIDE SEQUENCE [LARGE SCALE GENOMIC DNA]</scope>
    <source>
        <strain evidence="6 7">JCM 17468</strain>
    </source>
</reference>
<dbReference type="InterPro" id="IPR014027">
    <property type="entry name" value="UDP-Glc/GDP-Man_DH_C"/>
</dbReference>
<dbReference type="EMBL" id="WTYD01000002">
    <property type="protein sequence ID" value="MXO54665.1"/>
    <property type="molecule type" value="Genomic_DNA"/>
</dbReference>
<dbReference type="AlphaFoldDB" id="A0A844Y971"/>
<protein>
    <submittedName>
        <fullName evidence="6">Nucleotide sugar dehydrogenase</fullName>
    </submittedName>
</protein>
<dbReference type="Pfam" id="PF00984">
    <property type="entry name" value="UDPG_MGDP_dh"/>
    <property type="match status" value="1"/>
</dbReference>
<keyword evidence="3" id="KW-0520">NAD</keyword>
<accession>A0A844Y971</accession>
<dbReference type="SUPFAM" id="SSF48179">
    <property type="entry name" value="6-phosphogluconate dehydrogenase C-terminal domain-like"/>
    <property type="match status" value="1"/>
</dbReference>
<dbReference type="InterPro" id="IPR001732">
    <property type="entry name" value="UDP-Glc/GDP-Man_DH_N"/>
</dbReference>
<dbReference type="InterPro" id="IPR014026">
    <property type="entry name" value="UDP-Glc/GDP-Man_DH_dimer"/>
</dbReference>
<evidence type="ECO:0000256" key="1">
    <source>
        <dbReference type="ARBA" id="ARBA00006601"/>
    </source>
</evidence>
<dbReference type="InterPro" id="IPR028359">
    <property type="entry name" value="UDP_ManNAc/GlcNAc_DH"/>
</dbReference>
<dbReference type="Proteomes" id="UP000430272">
    <property type="component" value="Unassembled WGS sequence"/>
</dbReference>
<organism evidence="6 7">
    <name type="scientific">Qipengyuania pelagi</name>
    <dbReference type="NCBI Taxonomy" id="994320"/>
    <lineage>
        <taxon>Bacteria</taxon>
        <taxon>Pseudomonadati</taxon>
        <taxon>Pseudomonadota</taxon>
        <taxon>Alphaproteobacteria</taxon>
        <taxon>Sphingomonadales</taxon>
        <taxon>Erythrobacteraceae</taxon>
        <taxon>Qipengyuania</taxon>
    </lineage>
</organism>
<dbReference type="PANTHER" id="PTHR43491">
    <property type="entry name" value="UDP-N-ACETYL-D-MANNOSAMINE DEHYDROGENASE"/>
    <property type="match status" value="1"/>
</dbReference>
<dbReference type="InterPro" id="IPR036291">
    <property type="entry name" value="NAD(P)-bd_dom_sf"/>
</dbReference>
<dbReference type="GO" id="GO:0000271">
    <property type="term" value="P:polysaccharide biosynthetic process"/>
    <property type="evidence" value="ECO:0007669"/>
    <property type="project" value="InterPro"/>
</dbReference>
<dbReference type="InterPro" id="IPR036220">
    <property type="entry name" value="UDP-Glc/GDP-Man_DH_C_sf"/>
</dbReference>